<evidence type="ECO:0000256" key="5">
    <source>
        <dbReference type="ARBA" id="ARBA00023136"/>
    </source>
</evidence>
<evidence type="ECO:0000256" key="2">
    <source>
        <dbReference type="ARBA" id="ARBA00008707"/>
    </source>
</evidence>
<protein>
    <submittedName>
        <fullName evidence="6">Uncharacterized protein</fullName>
    </submittedName>
</protein>
<accession>A0A9I9CUG4</accession>
<reference evidence="6" key="1">
    <citation type="submission" date="2023-03" db="UniProtKB">
        <authorList>
            <consortium name="EnsemblPlants"/>
        </authorList>
    </citation>
    <scope>IDENTIFICATION</scope>
</reference>
<dbReference type="EnsemblPlants" id="MELO3C008570.2.1">
    <property type="protein sequence ID" value="MELO3C008570.2.1"/>
    <property type="gene ID" value="MELO3C008570.2"/>
</dbReference>
<keyword evidence="5" id="KW-0472">Membrane</keyword>
<comment type="similarity">
    <text evidence="2">Belongs to the plant DMP1 protein family.</text>
</comment>
<sequence>MAASAVEKTLTGIRNLIRLLPTGTVFLFQFLSPILTNSGYREPINKKGREIKKKNKTLYSFFLGRKKIV</sequence>
<evidence type="ECO:0000256" key="4">
    <source>
        <dbReference type="ARBA" id="ARBA00022989"/>
    </source>
</evidence>
<evidence type="ECO:0000256" key="3">
    <source>
        <dbReference type="ARBA" id="ARBA00022692"/>
    </source>
</evidence>
<dbReference type="Gramene" id="MELO3C008570.2.1">
    <property type="protein sequence ID" value="MELO3C008570.2.1"/>
    <property type="gene ID" value="MELO3C008570.2"/>
</dbReference>
<organism evidence="6">
    <name type="scientific">Cucumis melo</name>
    <name type="common">Muskmelon</name>
    <dbReference type="NCBI Taxonomy" id="3656"/>
    <lineage>
        <taxon>Eukaryota</taxon>
        <taxon>Viridiplantae</taxon>
        <taxon>Streptophyta</taxon>
        <taxon>Embryophyta</taxon>
        <taxon>Tracheophyta</taxon>
        <taxon>Spermatophyta</taxon>
        <taxon>Magnoliopsida</taxon>
        <taxon>eudicotyledons</taxon>
        <taxon>Gunneridae</taxon>
        <taxon>Pentapetalae</taxon>
        <taxon>rosids</taxon>
        <taxon>fabids</taxon>
        <taxon>Cucurbitales</taxon>
        <taxon>Cucurbitaceae</taxon>
        <taxon>Benincaseae</taxon>
        <taxon>Cucumis</taxon>
    </lineage>
</organism>
<dbReference type="Pfam" id="PF05078">
    <property type="entry name" value="DUF679"/>
    <property type="match status" value="1"/>
</dbReference>
<dbReference type="InterPro" id="IPR007770">
    <property type="entry name" value="DMP"/>
</dbReference>
<name>A0A9I9CUG4_CUCME</name>
<dbReference type="GO" id="GO:0016020">
    <property type="term" value="C:membrane"/>
    <property type="evidence" value="ECO:0007669"/>
    <property type="project" value="UniProtKB-SubCell"/>
</dbReference>
<proteinExistence type="inferred from homology"/>
<comment type="subcellular location">
    <subcellularLocation>
        <location evidence="1">Membrane</location>
        <topology evidence="1">Multi-pass membrane protein</topology>
    </subcellularLocation>
</comment>
<evidence type="ECO:0000256" key="1">
    <source>
        <dbReference type="ARBA" id="ARBA00004141"/>
    </source>
</evidence>
<dbReference type="AlphaFoldDB" id="A0A9I9CUG4"/>
<dbReference type="GO" id="GO:0005737">
    <property type="term" value="C:cytoplasm"/>
    <property type="evidence" value="ECO:0007669"/>
    <property type="project" value="UniProtKB-ARBA"/>
</dbReference>
<keyword evidence="4" id="KW-1133">Transmembrane helix</keyword>
<keyword evidence="3" id="KW-0812">Transmembrane</keyword>
<evidence type="ECO:0000313" key="6">
    <source>
        <dbReference type="EnsemblPlants" id="MELO3C008570.2.1"/>
    </source>
</evidence>